<comment type="caution">
    <text evidence="1">The sequence shown here is derived from an EMBL/GenBank/DDBJ whole genome shotgun (WGS) entry which is preliminary data.</text>
</comment>
<reference evidence="1 2" key="1">
    <citation type="submission" date="2019-04" db="EMBL/GenBank/DDBJ databases">
        <title>Pedobacter sp. AR-3-17 sp. nov., isolated from Arctic soil.</title>
        <authorList>
            <person name="Dahal R.H."/>
            <person name="Kim D.-U."/>
        </authorList>
    </citation>
    <scope>NUCLEOTIDE SEQUENCE [LARGE SCALE GENOMIC DNA]</scope>
    <source>
        <strain evidence="1 2">AR-3-17</strain>
    </source>
</reference>
<gene>
    <name evidence="1" type="ORF">FA046_01690</name>
</gene>
<accession>A0A4U1C518</accession>
<evidence type="ECO:0000313" key="1">
    <source>
        <dbReference type="EMBL" id="TKC00422.1"/>
    </source>
</evidence>
<evidence type="ECO:0000313" key="2">
    <source>
        <dbReference type="Proteomes" id="UP000308181"/>
    </source>
</evidence>
<dbReference type="EMBL" id="SWBP01000001">
    <property type="protein sequence ID" value="TKC00422.1"/>
    <property type="molecule type" value="Genomic_DNA"/>
</dbReference>
<organism evidence="1 2">
    <name type="scientific">Pedobacter cryophilus</name>
    <dbReference type="NCBI Taxonomy" id="2571271"/>
    <lineage>
        <taxon>Bacteria</taxon>
        <taxon>Pseudomonadati</taxon>
        <taxon>Bacteroidota</taxon>
        <taxon>Sphingobacteriia</taxon>
        <taxon>Sphingobacteriales</taxon>
        <taxon>Sphingobacteriaceae</taxon>
        <taxon>Pedobacter</taxon>
    </lineage>
</organism>
<proteinExistence type="predicted"/>
<dbReference type="AlphaFoldDB" id="A0A4U1C518"/>
<dbReference type="Gene3D" id="1.10.1660.10">
    <property type="match status" value="1"/>
</dbReference>
<dbReference type="Pfam" id="PF13591">
    <property type="entry name" value="MerR_2"/>
    <property type="match status" value="1"/>
</dbReference>
<sequence>MNTENFISLNTLSSHYQVDISFFNTLVEMGLIEVEVLDQSFYIQQDKITVVEKMIRLHHELEVNVEGIDVVFNLLERIQDLQNELMITKNRLRLYES</sequence>
<protein>
    <submittedName>
        <fullName evidence="1">MerR family transcriptional regulator</fullName>
    </submittedName>
</protein>
<keyword evidence="2" id="KW-1185">Reference proteome</keyword>
<name>A0A4U1C518_9SPHI</name>
<dbReference type="RefSeq" id="WP_136824632.1">
    <property type="nucleotide sequence ID" value="NZ_SWBP01000001.1"/>
</dbReference>
<dbReference type="Proteomes" id="UP000308181">
    <property type="component" value="Unassembled WGS sequence"/>
</dbReference>
<dbReference type="OrthoDB" id="1494789at2"/>